<dbReference type="SUPFAM" id="SSF52540">
    <property type="entry name" value="P-loop containing nucleoside triphosphate hydrolases"/>
    <property type="match status" value="1"/>
</dbReference>
<dbReference type="GO" id="GO:0016301">
    <property type="term" value="F:kinase activity"/>
    <property type="evidence" value="ECO:0007669"/>
    <property type="project" value="UniProtKB-KW"/>
</dbReference>
<dbReference type="RefSeq" id="WP_184571175.1">
    <property type="nucleotide sequence ID" value="NZ_JACHJL010000004.1"/>
</dbReference>
<evidence type="ECO:0000313" key="2">
    <source>
        <dbReference type="Proteomes" id="UP000588098"/>
    </source>
</evidence>
<sequence>MTVGTAETRLVILRGNSASGKSAVAAEMRERFGPGLALVAQDNLRRVVLHEPDAPGGANIGLIDTVARYALDAGYHVVLEGILSAARYGPMLGRLHRDHRGLTHLYYLDVPFAETLRRHASKPQPSEYGEAELRAWYQPLDLLRGDTETVIGADSLRTETADRILRDTGLSSLPTLHR</sequence>
<dbReference type="Proteomes" id="UP000588098">
    <property type="component" value="Unassembled WGS sequence"/>
</dbReference>
<dbReference type="Gene3D" id="3.40.50.300">
    <property type="entry name" value="P-loop containing nucleotide triphosphate hydrolases"/>
    <property type="match status" value="1"/>
</dbReference>
<proteinExistence type="predicted"/>
<evidence type="ECO:0000313" key="1">
    <source>
        <dbReference type="EMBL" id="MBB5935063.1"/>
    </source>
</evidence>
<accession>A0A7W9Q7J0</accession>
<name>A0A7W9Q7J0_9ACTN</name>
<keyword evidence="1" id="KW-0418">Kinase</keyword>
<keyword evidence="2" id="KW-1185">Reference proteome</keyword>
<protein>
    <submittedName>
        <fullName evidence="1">Putative kinase</fullName>
    </submittedName>
</protein>
<dbReference type="AlphaFoldDB" id="A0A7W9Q7J0"/>
<keyword evidence="1" id="KW-0808">Transferase</keyword>
<comment type="caution">
    <text evidence="1">The sequence shown here is derived from an EMBL/GenBank/DDBJ whole genome shotgun (WGS) entry which is preliminary data.</text>
</comment>
<organism evidence="1 2">
    <name type="scientific">Streptomyces zagrosensis</name>
    <dbReference type="NCBI Taxonomy" id="1042984"/>
    <lineage>
        <taxon>Bacteria</taxon>
        <taxon>Bacillati</taxon>
        <taxon>Actinomycetota</taxon>
        <taxon>Actinomycetes</taxon>
        <taxon>Kitasatosporales</taxon>
        <taxon>Streptomycetaceae</taxon>
        <taxon>Streptomyces</taxon>
    </lineage>
</organism>
<gene>
    <name evidence="1" type="ORF">FHS42_002113</name>
</gene>
<dbReference type="InterPro" id="IPR027417">
    <property type="entry name" value="P-loop_NTPase"/>
</dbReference>
<dbReference type="EMBL" id="JACHJL010000004">
    <property type="protein sequence ID" value="MBB5935063.1"/>
    <property type="molecule type" value="Genomic_DNA"/>
</dbReference>
<reference evidence="1 2" key="1">
    <citation type="submission" date="2020-08" db="EMBL/GenBank/DDBJ databases">
        <title>Genomic Encyclopedia of Type Strains, Phase III (KMG-III): the genomes of soil and plant-associated and newly described type strains.</title>
        <authorList>
            <person name="Whitman W."/>
        </authorList>
    </citation>
    <scope>NUCLEOTIDE SEQUENCE [LARGE SCALE GENOMIC DNA]</scope>
    <source>
        <strain evidence="1 2">CECT 8305</strain>
    </source>
</reference>